<feature type="domain" description="YjiS-like" evidence="1">
    <location>
        <begin position="29"/>
        <end position="55"/>
    </location>
</feature>
<comment type="caution">
    <text evidence="2">The sequence shown here is derived from an EMBL/GenBank/DDBJ whole genome shotgun (WGS) entry which is preliminary data.</text>
</comment>
<proteinExistence type="predicted"/>
<dbReference type="OrthoDB" id="7861975at2"/>
<accession>A0A2N5XKJ8</accession>
<dbReference type="RefSeq" id="WP_101535895.1">
    <property type="nucleotide sequence ID" value="NZ_PKUQ01000055.1"/>
</dbReference>
<protein>
    <recommendedName>
        <fullName evidence="1">YjiS-like domain-containing protein</fullName>
    </recommendedName>
</protein>
<evidence type="ECO:0000259" key="1">
    <source>
        <dbReference type="Pfam" id="PF06568"/>
    </source>
</evidence>
<keyword evidence="3" id="KW-1185">Reference proteome</keyword>
<dbReference type="AlphaFoldDB" id="A0A2N5XKJ8"/>
<evidence type="ECO:0000313" key="3">
    <source>
        <dbReference type="Proteomes" id="UP000234881"/>
    </source>
</evidence>
<dbReference type="EMBL" id="PKUQ01000055">
    <property type="protein sequence ID" value="PLW74995.1"/>
    <property type="molecule type" value="Genomic_DNA"/>
</dbReference>
<name>A0A2N5XKJ8_9HYPH</name>
<organism evidence="2 3">
    <name type="scientific">Cohaesibacter celericrescens</name>
    <dbReference type="NCBI Taxonomy" id="2067669"/>
    <lineage>
        <taxon>Bacteria</taxon>
        <taxon>Pseudomonadati</taxon>
        <taxon>Pseudomonadota</taxon>
        <taxon>Alphaproteobacteria</taxon>
        <taxon>Hyphomicrobiales</taxon>
        <taxon>Cohaesibacteraceae</taxon>
    </lineage>
</organism>
<gene>
    <name evidence="2" type="ORF">C0081_22090</name>
</gene>
<reference evidence="2 3" key="1">
    <citation type="submission" date="2018-01" db="EMBL/GenBank/DDBJ databases">
        <title>The draft genome sequence of Cohaesibacter sp. H1304.</title>
        <authorList>
            <person name="Wang N.-N."/>
            <person name="Du Z.-J."/>
        </authorList>
    </citation>
    <scope>NUCLEOTIDE SEQUENCE [LARGE SCALE GENOMIC DNA]</scope>
    <source>
        <strain evidence="2 3">H1304</strain>
    </source>
</reference>
<evidence type="ECO:0000313" key="2">
    <source>
        <dbReference type="EMBL" id="PLW74995.1"/>
    </source>
</evidence>
<dbReference type="Proteomes" id="UP000234881">
    <property type="component" value="Unassembled WGS sequence"/>
</dbReference>
<dbReference type="InterPro" id="IPR009506">
    <property type="entry name" value="YjiS-like"/>
</dbReference>
<dbReference type="Pfam" id="PF06568">
    <property type="entry name" value="YjiS-like"/>
    <property type="match status" value="1"/>
</dbReference>
<sequence>MLIAALYNALSFTAGGIRRLASPFAIILRNRAALKHMSELDDRTLADIGLTRSDLITASARPLYSDPLLVDPFAARRRIHANDLNTLARLPRQVSEQTYCVKPVICSATPAE</sequence>